<keyword evidence="2" id="KW-0479">Metal-binding</keyword>
<evidence type="ECO:0000256" key="2">
    <source>
        <dbReference type="ARBA" id="ARBA00022723"/>
    </source>
</evidence>
<organism evidence="6">
    <name type="scientific">hydrothermal vent metagenome</name>
    <dbReference type="NCBI Taxonomy" id="652676"/>
    <lineage>
        <taxon>unclassified sequences</taxon>
        <taxon>metagenomes</taxon>
        <taxon>ecological metagenomes</taxon>
    </lineage>
</organism>
<keyword evidence="4" id="KW-0411">Iron-sulfur</keyword>
<dbReference type="GO" id="GO:0046872">
    <property type="term" value="F:metal ion binding"/>
    <property type="evidence" value="ECO:0007669"/>
    <property type="project" value="UniProtKB-KW"/>
</dbReference>
<keyword evidence="3" id="KW-0408">Iron</keyword>
<dbReference type="SUPFAM" id="SSF142984">
    <property type="entry name" value="Nqo1 middle domain-like"/>
    <property type="match status" value="1"/>
</dbReference>
<reference evidence="6" key="1">
    <citation type="submission" date="2018-06" db="EMBL/GenBank/DDBJ databases">
        <authorList>
            <person name="Zhirakovskaya E."/>
        </authorList>
    </citation>
    <scope>NUCLEOTIDE SEQUENCE</scope>
</reference>
<evidence type="ECO:0000259" key="5">
    <source>
        <dbReference type="Pfam" id="PF01512"/>
    </source>
</evidence>
<keyword evidence="6" id="KW-0560">Oxidoreductase</keyword>
<dbReference type="Gene3D" id="3.10.20.600">
    <property type="match status" value="1"/>
</dbReference>
<sequence length="354" mass="38806">MTLVNSLFEIFTKKLEIMHKFEKRVLLPEGLNPIKSLKEYKEIGGLKGLRKARSMSPQELIDLVKLANLRGRGGAGFPMAIKWQTVKDDSCPIKYVVCNFAEGEPGTYKDRYLISKNPYWVFEGMLIASHVVGAKQTIIGTKEKFKNVVKILEGVIAEYEAEGVCEKGFIRLVQGPDSYLFGEEKALIEVIDGNGAMPRNIPPFIKGVNAVPPNLNPTVVNNVESMSRLPQIVTSGAEWFKSMGTEDTPGTVILSLSGDLKTPGMYEVEPGLTVREMLFDLGGGPVGDKPIKAVFSGVANRVLTPDQFDLVVDFGTLRADGVGLGSGGFMVYDESRCMVDVARMFSQFLAYSSC</sequence>
<dbReference type="AlphaFoldDB" id="A0A3B0TE50"/>
<dbReference type="SUPFAM" id="SSF142019">
    <property type="entry name" value="Nqo1 FMN-binding domain-like"/>
    <property type="match status" value="1"/>
</dbReference>
<dbReference type="Gene3D" id="3.40.50.11540">
    <property type="entry name" value="NADH-ubiquinone oxidoreductase 51kDa subunit"/>
    <property type="match status" value="1"/>
</dbReference>
<dbReference type="PANTHER" id="PTHR43578">
    <property type="entry name" value="NADH-QUINONE OXIDOREDUCTASE SUBUNIT F"/>
    <property type="match status" value="1"/>
</dbReference>
<feature type="non-terminal residue" evidence="6">
    <location>
        <position position="354"/>
    </location>
</feature>
<accession>A0A3B0TE50</accession>
<gene>
    <name evidence="6" type="ORF">MNBD_BACTEROID05-468</name>
</gene>
<dbReference type="InterPro" id="IPR011538">
    <property type="entry name" value="Nuo51_FMN-bd"/>
</dbReference>
<evidence type="ECO:0000313" key="6">
    <source>
        <dbReference type="EMBL" id="VAW14413.1"/>
    </source>
</evidence>
<dbReference type="GO" id="GO:0016491">
    <property type="term" value="F:oxidoreductase activity"/>
    <property type="evidence" value="ECO:0007669"/>
    <property type="project" value="UniProtKB-KW"/>
</dbReference>
<dbReference type="EC" id="1.6.5.3" evidence="6"/>
<dbReference type="InterPro" id="IPR037225">
    <property type="entry name" value="Nuo51_FMN-bd_sf"/>
</dbReference>
<protein>
    <submittedName>
        <fullName evidence="6">NADH-ubiquinone oxidoreductase chain F</fullName>
        <ecNumber evidence="6">1.6.5.3</ecNumber>
    </submittedName>
</protein>
<name>A0A3B0TE50_9ZZZZ</name>
<keyword evidence="1" id="KW-0004">4Fe-4S</keyword>
<dbReference type="GO" id="GO:0051539">
    <property type="term" value="F:4 iron, 4 sulfur cluster binding"/>
    <property type="evidence" value="ECO:0007669"/>
    <property type="project" value="UniProtKB-KW"/>
</dbReference>
<proteinExistence type="predicted"/>
<dbReference type="Pfam" id="PF01512">
    <property type="entry name" value="Complex1_51K"/>
    <property type="match status" value="1"/>
</dbReference>
<evidence type="ECO:0000256" key="3">
    <source>
        <dbReference type="ARBA" id="ARBA00023004"/>
    </source>
</evidence>
<feature type="domain" description="NADH-ubiquinone oxidoreductase 51kDa subunit FMN-binding" evidence="5">
    <location>
        <begin position="64"/>
        <end position="230"/>
    </location>
</feature>
<keyword evidence="6" id="KW-0830">Ubiquinone</keyword>
<dbReference type="PANTHER" id="PTHR43578:SF3">
    <property type="entry name" value="NADH-QUINONE OXIDOREDUCTASE SUBUNIT F"/>
    <property type="match status" value="1"/>
</dbReference>
<evidence type="ECO:0000256" key="1">
    <source>
        <dbReference type="ARBA" id="ARBA00022485"/>
    </source>
</evidence>
<dbReference type="EMBL" id="UOEN01000217">
    <property type="protein sequence ID" value="VAW14413.1"/>
    <property type="molecule type" value="Genomic_DNA"/>
</dbReference>
<evidence type="ECO:0000256" key="4">
    <source>
        <dbReference type="ARBA" id="ARBA00023014"/>
    </source>
</evidence>